<keyword evidence="2" id="KW-1185">Reference proteome</keyword>
<dbReference type="Pfam" id="PF11964">
    <property type="entry name" value="SpoIIAA-like"/>
    <property type="match status" value="1"/>
</dbReference>
<protein>
    <recommendedName>
        <fullName evidence="3">STAS/SEC14 domain-containing protein</fullName>
    </recommendedName>
</protein>
<dbReference type="OrthoDB" id="7619266at2"/>
<sequence length="124" mass="13478">MLEMIDSADDVLALKISHKIAGADLSTIMDRLETAMAMHSVVHVFVETETIDGIEISGLGPYIARAMPLFGKLGQFGRVAVVADQAWIRGATRFESAVLPHISYRVFLPEERDSAFAWVTGAAS</sequence>
<accession>U2YL61</accession>
<dbReference type="InterPro" id="IPR038396">
    <property type="entry name" value="SpoIIAA-like_sf"/>
</dbReference>
<proteinExistence type="predicted"/>
<organism evidence="1 2">
    <name type="scientific">Caenibius tardaugens NBRC 16725</name>
    <dbReference type="NCBI Taxonomy" id="1219035"/>
    <lineage>
        <taxon>Bacteria</taxon>
        <taxon>Pseudomonadati</taxon>
        <taxon>Pseudomonadota</taxon>
        <taxon>Alphaproteobacteria</taxon>
        <taxon>Sphingomonadales</taxon>
        <taxon>Erythrobacteraceae</taxon>
        <taxon>Caenibius</taxon>
    </lineage>
</organism>
<dbReference type="EMBL" id="BASZ01000005">
    <property type="protein sequence ID" value="GAD49325.1"/>
    <property type="molecule type" value="Genomic_DNA"/>
</dbReference>
<dbReference type="AlphaFoldDB" id="U2YL61"/>
<evidence type="ECO:0008006" key="3">
    <source>
        <dbReference type="Google" id="ProtNLM"/>
    </source>
</evidence>
<evidence type="ECO:0000313" key="1">
    <source>
        <dbReference type="EMBL" id="GAD49325.1"/>
    </source>
</evidence>
<name>U2YL61_9SPHN</name>
<evidence type="ECO:0000313" key="2">
    <source>
        <dbReference type="Proteomes" id="UP000016568"/>
    </source>
</evidence>
<dbReference type="eggNOG" id="ENOG5033G1Y">
    <property type="taxonomic scope" value="Bacteria"/>
</dbReference>
<gene>
    <name evidence="1" type="ORF">NT2_05_02450</name>
</gene>
<dbReference type="RefSeq" id="WP_021690231.1">
    <property type="nucleotide sequence ID" value="NZ_BASZ01000005.1"/>
</dbReference>
<dbReference type="InterPro" id="IPR036513">
    <property type="entry name" value="STAS_dom_sf"/>
</dbReference>
<dbReference type="Gene3D" id="3.40.50.10600">
    <property type="entry name" value="SpoIIaa-like domains"/>
    <property type="match status" value="1"/>
</dbReference>
<dbReference type="SUPFAM" id="SSF52091">
    <property type="entry name" value="SpoIIaa-like"/>
    <property type="match status" value="1"/>
</dbReference>
<reference evidence="1 2" key="1">
    <citation type="submission" date="2013-09" db="EMBL/GenBank/DDBJ databases">
        <title>Whole genome shotgun sequence of Novosphingobium tardaugens NBRC 16725.</title>
        <authorList>
            <person name="Isaki S."/>
            <person name="Hosoyama A."/>
            <person name="Tsuchikane K."/>
            <person name="Katsumata H."/>
            <person name="Ando Y."/>
            <person name="Yamazaki S."/>
            <person name="Fujita N."/>
        </authorList>
    </citation>
    <scope>NUCLEOTIDE SEQUENCE [LARGE SCALE GENOMIC DNA]</scope>
    <source>
        <strain evidence="1 2">NBRC 16725</strain>
    </source>
</reference>
<dbReference type="KEGG" id="ntd:EGO55_12465"/>
<dbReference type="InterPro" id="IPR021866">
    <property type="entry name" value="SpoIIAA-like"/>
</dbReference>
<dbReference type="Proteomes" id="UP000016568">
    <property type="component" value="Unassembled WGS sequence"/>
</dbReference>
<comment type="caution">
    <text evidence="1">The sequence shown here is derived from an EMBL/GenBank/DDBJ whole genome shotgun (WGS) entry which is preliminary data.</text>
</comment>